<organism evidence="3 4">
    <name type="scientific">Skeletonema marinoi</name>
    <dbReference type="NCBI Taxonomy" id="267567"/>
    <lineage>
        <taxon>Eukaryota</taxon>
        <taxon>Sar</taxon>
        <taxon>Stramenopiles</taxon>
        <taxon>Ochrophyta</taxon>
        <taxon>Bacillariophyta</taxon>
        <taxon>Coscinodiscophyceae</taxon>
        <taxon>Thalassiosirophycidae</taxon>
        <taxon>Thalassiosirales</taxon>
        <taxon>Skeletonemataceae</taxon>
        <taxon>Skeletonema</taxon>
        <taxon>Skeletonema marinoi-dohrnii complex</taxon>
    </lineage>
</organism>
<feature type="region of interest" description="Disordered" evidence="1">
    <location>
        <begin position="471"/>
        <end position="506"/>
    </location>
</feature>
<dbReference type="AlphaFoldDB" id="A0AAD9D627"/>
<reference evidence="3" key="1">
    <citation type="submission" date="2023-06" db="EMBL/GenBank/DDBJ databases">
        <title>Survivors Of The Sea: Transcriptome response of Skeletonema marinoi to long-term dormancy.</title>
        <authorList>
            <person name="Pinder M.I.M."/>
            <person name="Kourtchenko O."/>
            <person name="Robertson E.K."/>
            <person name="Larsson T."/>
            <person name="Maumus F."/>
            <person name="Osuna-Cruz C.M."/>
            <person name="Vancaester E."/>
            <person name="Stenow R."/>
            <person name="Vandepoele K."/>
            <person name="Ploug H."/>
            <person name="Bruchert V."/>
            <person name="Godhe A."/>
            <person name="Topel M."/>
        </authorList>
    </citation>
    <scope>NUCLEOTIDE SEQUENCE</scope>
    <source>
        <strain evidence="3">R05AC</strain>
    </source>
</reference>
<protein>
    <submittedName>
        <fullName evidence="3">Uncharacterized protein</fullName>
    </submittedName>
</protein>
<keyword evidence="2" id="KW-0472">Membrane</keyword>
<proteinExistence type="predicted"/>
<feature type="compositionally biased region" description="Polar residues" evidence="1">
    <location>
        <begin position="227"/>
        <end position="249"/>
    </location>
</feature>
<dbReference type="EMBL" id="JATAAI010000040">
    <property type="protein sequence ID" value="KAK1734250.1"/>
    <property type="molecule type" value="Genomic_DNA"/>
</dbReference>
<dbReference type="Proteomes" id="UP001224775">
    <property type="component" value="Unassembled WGS sequence"/>
</dbReference>
<keyword evidence="2" id="KW-1133">Transmembrane helix</keyword>
<feature type="compositionally biased region" description="Basic and acidic residues" evidence="1">
    <location>
        <begin position="497"/>
        <end position="506"/>
    </location>
</feature>
<evidence type="ECO:0000313" key="4">
    <source>
        <dbReference type="Proteomes" id="UP001224775"/>
    </source>
</evidence>
<gene>
    <name evidence="3" type="ORF">QTG54_015017</name>
</gene>
<feature type="compositionally biased region" description="Basic and acidic residues" evidence="1">
    <location>
        <begin position="335"/>
        <end position="362"/>
    </location>
</feature>
<feature type="region of interest" description="Disordered" evidence="1">
    <location>
        <begin position="1"/>
        <end position="22"/>
    </location>
</feature>
<evidence type="ECO:0000313" key="3">
    <source>
        <dbReference type="EMBL" id="KAK1734250.1"/>
    </source>
</evidence>
<keyword evidence="2" id="KW-0812">Transmembrane</keyword>
<sequence>MPSAAPHHGRKAQGNFNVPGTNGGGGGGWQWQGCGPSQCYRQDYGQCFHATSYECTNQLEFVAATPPPTQRPITPRIQTEIPILFQLLNVAGEYIFSSSDQAKFLSKIRALLDEELDDSWEIISVESLGEYSARRLTLTTSSLRGGNTRRLNKTLYIPVIVTLSGREDMSDMARLFILQALRSKLNTLLMYIKSINANAFRSLQLSVNELNLADVVEVVAGRPTPTPTVGIQSTSTNTETIRSTETKTSVEAPSTGTPFWVWLIVATVCIPLGICLLLCMCRAGWCLCCTDCGGGGCFKRKRDTREDYERQTQSVTESRRQYYARRRQYYARGTRSDGMRKYGERGRGDNGRRRHGESERRRGIGKYRRIRSDSNIIYYQSDGPRPSRSRPMAKRSLSMMMDKEIALAEMNIIEGGIEAETKQDEPVVAALPLPASFPTQNRGKDTPAPVDVEYENALVVYGDEQIGLTLEPEGPKIENLPKPGTKDPAEWELCTETPRRRSLREL</sequence>
<feature type="region of interest" description="Disordered" evidence="1">
    <location>
        <begin position="226"/>
        <end position="249"/>
    </location>
</feature>
<keyword evidence="4" id="KW-1185">Reference proteome</keyword>
<evidence type="ECO:0000256" key="2">
    <source>
        <dbReference type="SAM" id="Phobius"/>
    </source>
</evidence>
<name>A0AAD9D627_9STRA</name>
<feature type="transmembrane region" description="Helical" evidence="2">
    <location>
        <begin position="259"/>
        <end position="279"/>
    </location>
</feature>
<evidence type="ECO:0000256" key="1">
    <source>
        <dbReference type="SAM" id="MobiDB-lite"/>
    </source>
</evidence>
<feature type="region of interest" description="Disordered" evidence="1">
    <location>
        <begin position="335"/>
        <end position="365"/>
    </location>
</feature>
<accession>A0AAD9D627</accession>
<comment type="caution">
    <text evidence="3">The sequence shown here is derived from an EMBL/GenBank/DDBJ whole genome shotgun (WGS) entry which is preliminary data.</text>
</comment>